<name>A0A0K2SHN8_LIMPI</name>
<reference evidence="3" key="2">
    <citation type="journal article" date="2016" name="Int. J. Syst. Evol. Microbiol.">
        <title>Complete genome sequence and cell structure of Limnochorda pilosa, a Gram-negative spore-former within the phylum Firmicutes.</title>
        <authorList>
            <person name="Watanabe M."/>
            <person name="Kojima H."/>
            <person name="Fukui M."/>
        </authorList>
    </citation>
    <scope>NUCLEOTIDE SEQUENCE [LARGE SCALE GENOMIC DNA]</scope>
    <source>
        <strain evidence="3">HC45</strain>
    </source>
</reference>
<feature type="region of interest" description="Disordered" evidence="1">
    <location>
        <begin position="66"/>
        <end position="116"/>
    </location>
</feature>
<dbReference type="Proteomes" id="UP000065807">
    <property type="component" value="Chromosome"/>
</dbReference>
<gene>
    <name evidence="2" type="ORF">LIP_0774</name>
</gene>
<evidence type="ECO:0000313" key="2">
    <source>
        <dbReference type="EMBL" id="BAS26631.1"/>
    </source>
</evidence>
<evidence type="ECO:0000313" key="3">
    <source>
        <dbReference type="Proteomes" id="UP000065807"/>
    </source>
</evidence>
<organism evidence="2 3">
    <name type="scientific">Limnochorda pilosa</name>
    <dbReference type="NCBI Taxonomy" id="1555112"/>
    <lineage>
        <taxon>Bacteria</taxon>
        <taxon>Bacillati</taxon>
        <taxon>Bacillota</taxon>
        <taxon>Limnochordia</taxon>
        <taxon>Limnochordales</taxon>
        <taxon>Limnochordaceae</taxon>
        <taxon>Limnochorda</taxon>
    </lineage>
</organism>
<dbReference type="AlphaFoldDB" id="A0A0K2SHN8"/>
<keyword evidence="3" id="KW-1185">Reference proteome</keyword>
<reference evidence="3" key="1">
    <citation type="submission" date="2015-07" db="EMBL/GenBank/DDBJ databases">
        <title>Complete genome sequence and phylogenetic analysis of Limnochorda pilosa.</title>
        <authorList>
            <person name="Watanabe M."/>
            <person name="Kojima H."/>
            <person name="Fukui M."/>
        </authorList>
    </citation>
    <scope>NUCLEOTIDE SEQUENCE [LARGE SCALE GENOMIC DNA]</scope>
    <source>
        <strain evidence="3">HC45</strain>
    </source>
</reference>
<evidence type="ECO:0000256" key="1">
    <source>
        <dbReference type="SAM" id="MobiDB-lite"/>
    </source>
</evidence>
<proteinExistence type="predicted"/>
<feature type="region of interest" description="Disordered" evidence="1">
    <location>
        <begin position="1"/>
        <end position="28"/>
    </location>
</feature>
<sequence length="116" mass="11661">MSPSVIQRAFAQGRGAGGHRSSTKAPAPAWRARAALERASACAMVGLPGSESPLPVAFPQRCAAVGAPPRPGASVPPRNVVASDAPNGSTRTGEEVTPVAEKKPAKQTGKKPGSGK</sequence>
<dbReference type="STRING" id="1555112.LIP_0774"/>
<dbReference type="KEGG" id="lpil:LIP_0774"/>
<protein>
    <submittedName>
        <fullName evidence="2">Uncharacterized protein</fullName>
    </submittedName>
</protein>
<accession>A0A0K2SHN8</accession>
<dbReference type="EMBL" id="AP014924">
    <property type="protein sequence ID" value="BAS26631.1"/>
    <property type="molecule type" value="Genomic_DNA"/>
</dbReference>